<evidence type="ECO:0000313" key="5">
    <source>
        <dbReference type="Proteomes" id="UP000631670"/>
    </source>
</evidence>
<keyword evidence="5" id="KW-1185">Reference proteome</keyword>
<dbReference type="SUPFAM" id="SSF54631">
    <property type="entry name" value="CBS-domain pair"/>
    <property type="match status" value="1"/>
</dbReference>
<evidence type="ECO:0000313" key="4">
    <source>
        <dbReference type="EMBL" id="MBE1494054.1"/>
    </source>
</evidence>
<protein>
    <submittedName>
        <fullName evidence="4">CBS domain-containing protein</fullName>
    </submittedName>
</protein>
<dbReference type="Gene3D" id="3.10.580.10">
    <property type="entry name" value="CBS-domain"/>
    <property type="match status" value="1"/>
</dbReference>
<evidence type="ECO:0000256" key="1">
    <source>
        <dbReference type="ARBA" id="ARBA00023122"/>
    </source>
</evidence>
<dbReference type="Proteomes" id="UP000631670">
    <property type="component" value="Unassembled WGS sequence"/>
</dbReference>
<feature type="domain" description="CBS" evidence="3">
    <location>
        <begin position="1"/>
        <end position="54"/>
    </location>
</feature>
<organism evidence="4 5">
    <name type="scientific">Amycolatopsis lexingtonensis</name>
    <dbReference type="NCBI Taxonomy" id="218822"/>
    <lineage>
        <taxon>Bacteria</taxon>
        <taxon>Bacillati</taxon>
        <taxon>Actinomycetota</taxon>
        <taxon>Actinomycetes</taxon>
        <taxon>Pseudonocardiales</taxon>
        <taxon>Pseudonocardiaceae</taxon>
        <taxon>Amycolatopsis</taxon>
    </lineage>
</organism>
<reference evidence="4 5" key="1">
    <citation type="submission" date="2020-10" db="EMBL/GenBank/DDBJ databases">
        <title>Sequencing the genomes of 1000 actinobacteria strains.</title>
        <authorList>
            <person name="Klenk H.-P."/>
        </authorList>
    </citation>
    <scope>NUCLEOTIDE SEQUENCE [LARGE SCALE GENOMIC DNA]</scope>
    <source>
        <strain evidence="4 5">DSM 44653</strain>
    </source>
</reference>
<name>A0ABR9HT08_9PSEU</name>
<dbReference type="SMART" id="SM00116">
    <property type="entry name" value="CBS"/>
    <property type="match status" value="2"/>
</dbReference>
<gene>
    <name evidence="4" type="ORF">H4696_001154</name>
</gene>
<dbReference type="InterPro" id="IPR051257">
    <property type="entry name" value="Diverse_CBS-Domain"/>
</dbReference>
<dbReference type="EMBL" id="JADBEG010000001">
    <property type="protein sequence ID" value="MBE1494054.1"/>
    <property type="molecule type" value="Genomic_DNA"/>
</dbReference>
<sequence>MTATPETSVKEVVRLLTTHGFTTLPVVDEDGDLVGVVAEADLLRGRILPDPRTLIHEDAPPPPASMPSATVAEVMTTDVVTAGPDAHEAALSRLMLDKHLRVIPIVAGTKLAGVVSRRDLLRTIAREDHLIADDIRHHLSTASRRPWQVTVSDGCVTLTAEGADEAERHIATVIAGARPGVVGVQVAEPTTR</sequence>
<evidence type="ECO:0000259" key="3">
    <source>
        <dbReference type="PROSITE" id="PS51371"/>
    </source>
</evidence>
<proteinExistence type="predicted"/>
<keyword evidence="1 2" id="KW-0129">CBS domain</keyword>
<dbReference type="Pfam" id="PF00571">
    <property type="entry name" value="CBS"/>
    <property type="match status" value="2"/>
</dbReference>
<evidence type="ECO:0000256" key="2">
    <source>
        <dbReference type="PROSITE-ProRule" id="PRU00703"/>
    </source>
</evidence>
<dbReference type="PANTHER" id="PTHR43080:SF29">
    <property type="entry name" value="OS02G0818000 PROTEIN"/>
    <property type="match status" value="1"/>
</dbReference>
<comment type="caution">
    <text evidence="4">The sequence shown here is derived from an EMBL/GenBank/DDBJ whole genome shotgun (WGS) entry which is preliminary data.</text>
</comment>
<dbReference type="InterPro" id="IPR000644">
    <property type="entry name" value="CBS_dom"/>
</dbReference>
<accession>A0ABR9HT08</accession>
<dbReference type="PROSITE" id="PS51371">
    <property type="entry name" value="CBS"/>
    <property type="match status" value="2"/>
</dbReference>
<dbReference type="PANTHER" id="PTHR43080">
    <property type="entry name" value="CBS DOMAIN-CONTAINING PROTEIN CBSX3, MITOCHONDRIAL"/>
    <property type="match status" value="1"/>
</dbReference>
<feature type="domain" description="CBS" evidence="3">
    <location>
        <begin position="75"/>
        <end position="131"/>
    </location>
</feature>
<dbReference type="InterPro" id="IPR046342">
    <property type="entry name" value="CBS_dom_sf"/>
</dbReference>